<dbReference type="AlphaFoldDB" id="A0A7X5Y1L7"/>
<comment type="catalytic activity">
    <reaction evidence="1">
        <text>ATP + protein L-histidine = ADP + protein N-phospho-L-histidine.</text>
        <dbReference type="EC" id="2.7.13.3"/>
    </reaction>
</comment>
<dbReference type="SMART" id="SM00388">
    <property type="entry name" value="HisKA"/>
    <property type="match status" value="1"/>
</dbReference>
<dbReference type="InterPro" id="IPR003594">
    <property type="entry name" value="HATPase_dom"/>
</dbReference>
<dbReference type="InterPro" id="IPR003661">
    <property type="entry name" value="HisK_dim/P_dom"/>
</dbReference>
<dbReference type="Gene3D" id="3.30.565.10">
    <property type="entry name" value="Histidine kinase-like ATPase, C-terminal domain"/>
    <property type="match status" value="1"/>
</dbReference>
<proteinExistence type="predicted"/>
<dbReference type="Gene3D" id="3.30.450.40">
    <property type="match status" value="1"/>
</dbReference>
<keyword evidence="6 10" id="KW-0418">Kinase</keyword>
<evidence type="ECO:0000256" key="7">
    <source>
        <dbReference type="ARBA" id="ARBA00022840"/>
    </source>
</evidence>
<protein>
    <recommendedName>
        <fullName evidence="2">histidine kinase</fullName>
        <ecNumber evidence="2">2.7.13.3</ecNumber>
    </recommendedName>
</protein>
<organism evidence="10 11">
    <name type="scientific">Sphingomonas trueperi</name>
    <dbReference type="NCBI Taxonomy" id="53317"/>
    <lineage>
        <taxon>Bacteria</taxon>
        <taxon>Pseudomonadati</taxon>
        <taxon>Pseudomonadota</taxon>
        <taxon>Alphaproteobacteria</taxon>
        <taxon>Sphingomonadales</taxon>
        <taxon>Sphingomonadaceae</taxon>
        <taxon>Sphingomonas</taxon>
    </lineage>
</organism>
<feature type="domain" description="Histidine kinase" evidence="9">
    <location>
        <begin position="223"/>
        <end position="437"/>
    </location>
</feature>
<dbReference type="RefSeq" id="WP_125972104.1">
    <property type="nucleotide sequence ID" value="NZ_BAAADY010000006.1"/>
</dbReference>
<dbReference type="SUPFAM" id="SSF47384">
    <property type="entry name" value="Homodimeric domain of signal transducing histidine kinase"/>
    <property type="match status" value="1"/>
</dbReference>
<dbReference type="Pfam" id="PF02518">
    <property type="entry name" value="HATPase_c"/>
    <property type="match status" value="1"/>
</dbReference>
<evidence type="ECO:0000259" key="9">
    <source>
        <dbReference type="PROSITE" id="PS50109"/>
    </source>
</evidence>
<dbReference type="InterPro" id="IPR036890">
    <property type="entry name" value="HATPase_C_sf"/>
</dbReference>
<keyword evidence="7" id="KW-0067">ATP-binding</keyword>
<dbReference type="GO" id="GO:0030295">
    <property type="term" value="F:protein kinase activator activity"/>
    <property type="evidence" value="ECO:0007669"/>
    <property type="project" value="TreeGrafter"/>
</dbReference>
<dbReference type="InterPro" id="IPR005467">
    <property type="entry name" value="His_kinase_dom"/>
</dbReference>
<evidence type="ECO:0000256" key="1">
    <source>
        <dbReference type="ARBA" id="ARBA00000085"/>
    </source>
</evidence>
<evidence type="ECO:0000256" key="6">
    <source>
        <dbReference type="ARBA" id="ARBA00022777"/>
    </source>
</evidence>
<dbReference type="CDD" id="cd00082">
    <property type="entry name" value="HisKA"/>
    <property type="match status" value="1"/>
</dbReference>
<dbReference type="PROSITE" id="PS50109">
    <property type="entry name" value="HIS_KIN"/>
    <property type="match status" value="1"/>
</dbReference>
<dbReference type="Proteomes" id="UP000531251">
    <property type="component" value="Unassembled WGS sequence"/>
</dbReference>
<dbReference type="GO" id="GO:0000156">
    <property type="term" value="F:phosphorelay response regulator activity"/>
    <property type="evidence" value="ECO:0007669"/>
    <property type="project" value="TreeGrafter"/>
</dbReference>
<keyword evidence="11" id="KW-1185">Reference proteome</keyword>
<gene>
    <name evidence="10" type="ORF">GGR89_002106</name>
</gene>
<name>A0A7X5Y1L7_9SPHN</name>
<dbReference type="SUPFAM" id="SSF55781">
    <property type="entry name" value="GAF domain-like"/>
    <property type="match status" value="1"/>
</dbReference>
<evidence type="ECO:0000256" key="2">
    <source>
        <dbReference type="ARBA" id="ARBA00012438"/>
    </source>
</evidence>
<keyword evidence="8" id="KW-0902">Two-component regulatory system</keyword>
<dbReference type="Gene3D" id="1.10.287.130">
    <property type="match status" value="1"/>
</dbReference>
<dbReference type="PRINTS" id="PR00344">
    <property type="entry name" value="BCTRLSENSOR"/>
</dbReference>
<dbReference type="PANTHER" id="PTHR42878">
    <property type="entry name" value="TWO-COMPONENT HISTIDINE KINASE"/>
    <property type="match status" value="1"/>
</dbReference>
<comment type="caution">
    <text evidence="10">The sequence shown here is derived from an EMBL/GenBank/DDBJ whole genome shotgun (WGS) entry which is preliminary data.</text>
</comment>
<dbReference type="InterPro" id="IPR029016">
    <property type="entry name" value="GAF-like_dom_sf"/>
</dbReference>
<dbReference type="InterPro" id="IPR003018">
    <property type="entry name" value="GAF"/>
</dbReference>
<dbReference type="GO" id="GO:0007234">
    <property type="term" value="P:osmosensory signaling via phosphorelay pathway"/>
    <property type="evidence" value="ECO:0007669"/>
    <property type="project" value="TreeGrafter"/>
</dbReference>
<dbReference type="CDD" id="cd00075">
    <property type="entry name" value="HATPase"/>
    <property type="match status" value="1"/>
</dbReference>
<dbReference type="InterPro" id="IPR004358">
    <property type="entry name" value="Sig_transdc_His_kin-like_C"/>
</dbReference>
<evidence type="ECO:0000256" key="5">
    <source>
        <dbReference type="ARBA" id="ARBA00022741"/>
    </source>
</evidence>
<dbReference type="GO" id="GO:0005524">
    <property type="term" value="F:ATP binding"/>
    <property type="evidence" value="ECO:0007669"/>
    <property type="project" value="UniProtKB-KW"/>
</dbReference>
<dbReference type="PANTHER" id="PTHR42878:SF7">
    <property type="entry name" value="SENSOR HISTIDINE KINASE GLRK"/>
    <property type="match status" value="1"/>
</dbReference>
<evidence type="ECO:0000313" key="11">
    <source>
        <dbReference type="Proteomes" id="UP000531251"/>
    </source>
</evidence>
<keyword evidence="4" id="KW-0808">Transferase</keyword>
<keyword evidence="3" id="KW-0597">Phosphoprotein</keyword>
<dbReference type="Pfam" id="PF00512">
    <property type="entry name" value="HisKA"/>
    <property type="match status" value="1"/>
</dbReference>
<dbReference type="Pfam" id="PF13185">
    <property type="entry name" value="GAF_2"/>
    <property type="match status" value="1"/>
</dbReference>
<keyword evidence="5" id="KW-0547">Nucleotide-binding</keyword>
<dbReference type="EC" id="2.7.13.3" evidence="2"/>
<dbReference type="SMART" id="SM00387">
    <property type="entry name" value="HATPase_c"/>
    <property type="match status" value="1"/>
</dbReference>
<dbReference type="InterPro" id="IPR050351">
    <property type="entry name" value="BphY/WalK/GraS-like"/>
</dbReference>
<accession>A0A7X5Y1L7</accession>
<dbReference type="GO" id="GO:0000155">
    <property type="term" value="F:phosphorelay sensor kinase activity"/>
    <property type="evidence" value="ECO:0007669"/>
    <property type="project" value="InterPro"/>
</dbReference>
<reference evidence="10 11" key="1">
    <citation type="submission" date="2020-03" db="EMBL/GenBank/DDBJ databases">
        <title>Genomic Encyclopedia of Type Strains, Phase IV (KMG-IV): sequencing the most valuable type-strain genomes for metagenomic binning, comparative biology and taxonomic classification.</title>
        <authorList>
            <person name="Goeker M."/>
        </authorList>
    </citation>
    <scope>NUCLEOTIDE SEQUENCE [LARGE SCALE GENOMIC DNA]</scope>
    <source>
        <strain evidence="10 11">DSM 7225</strain>
    </source>
</reference>
<dbReference type="SMART" id="SM00065">
    <property type="entry name" value="GAF"/>
    <property type="match status" value="1"/>
</dbReference>
<evidence type="ECO:0000256" key="3">
    <source>
        <dbReference type="ARBA" id="ARBA00022553"/>
    </source>
</evidence>
<dbReference type="SUPFAM" id="SSF55874">
    <property type="entry name" value="ATPase domain of HSP90 chaperone/DNA topoisomerase II/histidine kinase"/>
    <property type="match status" value="1"/>
</dbReference>
<evidence type="ECO:0000256" key="4">
    <source>
        <dbReference type="ARBA" id="ARBA00022679"/>
    </source>
</evidence>
<dbReference type="EMBL" id="JAATJB010000005">
    <property type="protein sequence ID" value="NJB97791.1"/>
    <property type="molecule type" value="Genomic_DNA"/>
</dbReference>
<evidence type="ECO:0000256" key="8">
    <source>
        <dbReference type="ARBA" id="ARBA00023012"/>
    </source>
</evidence>
<sequence>MLNRRSALFRSSGPATDTAEDAPSYRFLELLAVSASDLLQAEDLAPALDRIFGLIRNEVELDVFFHYVFDGNGLDLNAWAGITPEQVTDWSHVPIGIAICGGVAESLTPMIARDIQQSDDPRLAYARDMGLDACFCTPLLHNNMLLGTLAFGRRGRATFTDAEVQFLQTLASYVTLAKHRIRVDRELRARLQERDRMLAERVTIERQMLELTRASALGSIAATVAHELNQPLSAAANYMAALRLSPASDERTRDLTGAAEQQLQRAGEIIRRIRRMVRQNDLVLEDRSVTASIEEALNLVRAAAPRLLPPVTIHVAGAANCARFDNVQIVQVLANLLRNAGEACQRHADAAIRVTAERQDPHEVTIRVIDNGPGVPLAQRDQLFQPGLGNGGSDSGGGLGLGLAISHHLIEGHGGRIWAEETPGGGATFAFTIPSALETGS</sequence>
<dbReference type="InterPro" id="IPR036097">
    <property type="entry name" value="HisK_dim/P_sf"/>
</dbReference>
<evidence type="ECO:0000313" key="10">
    <source>
        <dbReference type="EMBL" id="NJB97791.1"/>
    </source>
</evidence>